<dbReference type="Gene3D" id="6.10.30.10">
    <property type="match status" value="1"/>
</dbReference>
<dbReference type="InterPro" id="IPR002878">
    <property type="entry name" value="ChsH2_C"/>
</dbReference>
<sequence>MSVSRFWRKIPQRYNLIGTQCTTCGRYFFPPRTLCPDCRRSGRIVNHKFSGEGTVVTYTVIRSASDQFEYATPYVLAIIKLDEGPRLTAQVVCPPEEARIGMRVRGVFRRVAADGESGVIHYGTKFVPVEGEDILL</sequence>
<proteinExistence type="predicted"/>
<evidence type="ECO:0000259" key="1">
    <source>
        <dbReference type="Pfam" id="PF01796"/>
    </source>
</evidence>
<dbReference type="AlphaFoldDB" id="A0AAX4FVJ3"/>
<organism evidence="3 4">
    <name type="scientific">Methanoculleus receptaculi</name>
    <dbReference type="NCBI Taxonomy" id="394967"/>
    <lineage>
        <taxon>Archaea</taxon>
        <taxon>Methanobacteriati</taxon>
        <taxon>Methanobacteriota</taxon>
        <taxon>Stenosarchaea group</taxon>
        <taxon>Methanomicrobia</taxon>
        <taxon>Methanomicrobiales</taxon>
        <taxon>Methanomicrobiaceae</taxon>
        <taxon>Methanoculleus</taxon>
    </lineage>
</organism>
<name>A0AAX4FVJ3_9EURY</name>
<keyword evidence="4" id="KW-1185">Reference proteome</keyword>
<dbReference type="GeneID" id="85731804"/>
<evidence type="ECO:0000313" key="4">
    <source>
        <dbReference type="Proteomes" id="UP001305652"/>
    </source>
</evidence>
<dbReference type="SUPFAM" id="SSF50249">
    <property type="entry name" value="Nucleic acid-binding proteins"/>
    <property type="match status" value="1"/>
</dbReference>
<dbReference type="PANTHER" id="PTHR34075:SF5">
    <property type="entry name" value="BLR3430 PROTEIN"/>
    <property type="match status" value="1"/>
</dbReference>
<protein>
    <submittedName>
        <fullName evidence="3">Zn-ribbon domain-containing OB-fold protein</fullName>
    </submittedName>
</protein>
<accession>A0AAX4FVJ3</accession>
<dbReference type="RefSeq" id="WP_318621741.1">
    <property type="nucleotide sequence ID" value="NZ_CP137642.1"/>
</dbReference>
<dbReference type="Pfam" id="PF01796">
    <property type="entry name" value="OB_ChsH2_C"/>
    <property type="match status" value="1"/>
</dbReference>
<dbReference type="InterPro" id="IPR022002">
    <property type="entry name" value="ChsH2_Znr"/>
</dbReference>
<evidence type="ECO:0000259" key="2">
    <source>
        <dbReference type="Pfam" id="PF12172"/>
    </source>
</evidence>
<dbReference type="Pfam" id="PF12172">
    <property type="entry name" value="zf-ChsH2"/>
    <property type="match status" value="1"/>
</dbReference>
<dbReference type="EMBL" id="CP137642">
    <property type="protein sequence ID" value="WOX57973.1"/>
    <property type="molecule type" value="Genomic_DNA"/>
</dbReference>
<dbReference type="InterPro" id="IPR052513">
    <property type="entry name" value="Thioester_dehydratase-like"/>
</dbReference>
<dbReference type="KEGG" id="mrc:R6Y96_01565"/>
<feature type="domain" description="ChsH2 rubredoxin-like zinc ribbon" evidence="2">
    <location>
        <begin position="9"/>
        <end position="40"/>
    </location>
</feature>
<feature type="domain" description="ChsH2 C-terminal OB-fold" evidence="1">
    <location>
        <begin position="49"/>
        <end position="109"/>
    </location>
</feature>
<dbReference type="PANTHER" id="PTHR34075">
    <property type="entry name" value="BLR3430 PROTEIN"/>
    <property type="match status" value="1"/>
</dbReference>
<reference evidence="3 4" key="1">
    <citation type="submission" date="2023-10" db="EMBL/GenBank/DDBJ databases">
        <title>The complete genome sequence of Methanoculleus receptaculi DSM 18860.</title>
        <authorList>
            <person name="Lai S.-J."/>
            <person name="You Y.-T."/>
            <person name="Chen S.-C."/>
        </authorList>
    </citation>
    <scope>NUCLEOTIDE SEQUENCE [LARGE SCALE GENOMIC DNA]</scope>
    <source>
        <strain evidence="3 4">DSM 18860</strain>
    </source>
</reference>
<evidence type="ECO:0000313" key="3">
    <source>
        <dbReference type="EMBL" id="WOX57973.1"/>
    </source>
</evidence>
<dbReference type="Proteomes" id="UP001305652">
    <property type="component" value="Chromosome"/>
</dbReference>
<dbReference type="InterPro" id="IPR012340">
    <property type="entry name" value="NA-bd_OB-fold"/>
</dbReference>
<gene>
    <name evidence="3" type="ORF">R6Y96_01565</name>
</gene>